<dbReference type="PANTHER" id="PTHR45138">
    <property type="entry name" value="REGULATORY COMPONENTS OF SENSORY TRANSDUCTION SYSTEM"/>
    <property type="match status" value="1"/>
</dbReference>
<feature type="transmembrane region" description="Helical" evidence="6">
    <location>
        <begin position="6"/>
        <end position="22"/>
    </location>
</feature>
<feature type="transmembrane region" description="Helical" evidence="6">
    <location>
        <begin position="34"/>
        <end position="53"/>
    </location>
</feature>
<keyword evidence="9" id="KW-1185">Reference proteome</keyword>
<sequence length="362" mass="41036">MYPIPFANACVLIALSYIALKLKNRLFMERYQSVTAPLLTGLACIIMMLQPLPDYELATDLSFAPIIMAGLRFGWLISLLSAMIPSLYIYVIQEPYGWMRIAQDFIIPAVISSMFHRKENESGHAVIPYWDGIKICIILAIVRLAMNGFMQQNVSFSFFSTQLVILILSALAIHTLIVMYNDENRSWMLQRRLELQANQDGLTGLPNLRSFMNIASNTMRFRPVTIMMVDIDNFKKYNDTFGHLQGDRLLQEIGQILRTTIYEHDYVARYGGEEFIIMSQITDYSELAHYAGKLCHTVKAYQSIGLEEPTTTISVGISISGSKHDELLHIISEADEALYSSKGSGKNRYTFYSDIIATAKNT</sequence>
<dbReference type="PROSITE" id="PS50887">
    <property type="entry name" value="GGDEF"/>
    <property type="match status" value="1"/>
</dbReference>
<dbReference type="Pfam" id="PF00990">
    <property type="entry name" value="GGDEF"/>
    <property type="match status" value="1"/>
</dbReference>
<keyword evidence="2" id="KW-1003">Cell membrane</keyword>
<dbReference type="SUPFAM" id="SSF55073">
    <property type="entry name" value="Nucleotide cyclase"/>
    <property type="match status" value="1"/>
</dbReference>
<proteinExistence type="predicted"/>
<feature type="domain" description="GGDEF" evidence="7">
    <location>
        <begin position="222"/>
        <end position="354"/>
    </location>
</feature>
<dbReference type="EMBL" id="JANQBD010000011">
    <property type="protein sequence ID" value="MCR8632860.1"/>
    <property type="molecule type" value="Genomic_DNA"/>
</dbReference>
<keyword evidence="4 6" id="KW-1133">Transmembrane helix</keyword>
<evidence type="ECO:0000256" key="3">
    <source>
        <dbReference type="ARBA" id="ARBA00022692"/>
    </source>
</evidence>
<evidence type="ECO:0000313" key="9">
    <source>
        <dbReference type="Proteomes" id="UP001300012"/>
    </source>
</evidence>
<evidence type="ECO:0000259" key="7">
    <source>
        <dbReference type="PROSITE" id="PS50887"/>
    </source>
</evidence>
<dbReference type="Gene3D" id="3.30.70.270">
    <property type="match status" value="1"/>
</dbReference>
<dbReference type="NCBIfam" id="TIGR00254">
    <property type="entry name" value="GGDEF"/>
    <property type="match status" value="1"/>
</dbReference>
<gene>
    <name evidence="8" type="ORF">NV381_16790</name>
</gene>
<dbReference type="Proteomes" id="UP001300012">
    <property type="component" value="Unassembled WGS sequence"/>
</dbReference>
<accession>A0ABT1YI39</accession>
<keyword evidence="3 6" id="KW-0812">Transmembrane</keyword>
<dbReference type="RefSeq" id="WP_258214440.1">
    <property type="nucleotide sequence ID" value="NZ_JANQBD010000011.1"/>
</dbReference>
<dbReference type="CDD" id="cd01949">
    <property type="entry name" value="GGDEF"/>
    <property type="match status" value="1"/>
</dbReference>
<feature type="transmembrane region" description="Helical" evidence="6">
    <location>
        <begin position="73"/>
        <end position="91"/>
    </location>
</feature>
<evidence type="ECO:0000256" key="1">
    <source>
        <dbReference type="ARBA" id="ARBA00004651"/>
    </source>
</evidence>
<dbReference type="SMART" id="SM00267">
    <property type="entry name" value="GGDEF"/>
    <property type="match status" value="1"/>
</dbReference>
<dbReference type="InterPro" id="IPR011620">
    <property type="entry name" value="Sig_transdc_His_kinase_LytS_TM"/>
</dbReference>
<comment type="subcellular location">
    <subcellularLocation>
        <location evidence="1">Cell membrane</location>
        <topology evidence="1">Multi-pass membrane protein</topology>
    </subcellularLocation>
</comment>
<evidence type="ECO:0000256" key="2">
    <source>
        <dbReference type="ARBA" id="ARBA00022475"/>
    </source>
</evidence>
<comment type="caution">
    <text evidence="8">The sequence shown here is derived from an EMBL/GenBank/DDBJ whole genome shotgun (WGS) entry which is preliminary data.</text>
</comment>
<evidence type="ECO:0000256" key="6">
    <source>
        <dbReference type="SAM" id="Phobius"/>
    </source>
</evidence>
<dbReference type="PANTHER" id="PTHR45138:SF9">
    <property type="entry name" value="DIGUANYLATE CYCLASE DGCM-RELATED"/>
    <property type="match status" value="1"/>
</dbReference>
<evidence type="ECO:0000256" key="4">
    <source>
        <dbReference type="ARBA" id="ARBA00022989"/>
    </source>
</evidence>
<feature type="transmembrane region" description="Helical" evidence="6">
    <location>
        <begin position="158"/>
        <end position="181"/>
    </location>
</feature>
<organism evidence="8 9">
    <name type="scientific">Paenibacillus radicis</name>
    <name type="common">ex Xue et al. 2023</name>
    <dbReference type="NCBI Taxonomy" id="2972489"/>
    <lineage>
        <taxon>Bacteria</taxon>
        <taxon>Bacillati</taxon>
        <taxon>Bacillota</taxon>
        <taxon>Bacilli</taxon>
        <taxon>Bacillales</taxon>
        <taxon>Paenibacillaceae</taxon>
        <taxon>Paenibacillus</taxon>
    </lineage>
</organism>
<dbReference type="InterPro" id="IPR043128">
    <property type="entry name" value="Rev_trsase/Diguanyl_cyclase"/>
</dbReference>
<keyword evidence="5 6" id="KW-0472">Membrane</keyword>
<dbReference type="Pfam" id="PF07694">
    <property type="entry name" value="5TM-5TMR_LYT"/>
    <property type="match status" value="1"/>
</dbReference>
<dbReference type="InterPro" id="IPR000160">
    <property type="entry name" value="GGDEF_dom"/>
</dbReference>
<name>A0ABT1YI39_9BACL</name>
<reference evidence="8 9" key="1">
    <citation type="submission" date="2022-08" db="EMBL/GenBank/DDBJ databases">
        <title>Paenibacillus endoradicis sp. nov., Paenibacillus radicibacter sp. nov and Paenibacillus pararadicis sp. nov., three cold-adapted plant growth-promoting bacteria isolated from root of Larix gmelinii in Great Khingan.</title>
        <authorList>
            <person name="Xue H."/>
        </authorList>
    </citation>
    <scope>NUCLEOTIDE SEQUENCE [LARGE SCALE GENOMIC DNA]</scope>
    <source>
        <strain evidence="8 9">N5-1-1-5</strain>
    </source>
</reference>
<protein>
    <submittedName>
        <fullName evidence="8">GGDEF domain-containing protein</fullName>
    </submittedName>
</protein>
<dbReference type="Gene3D" id="1.10.1760.20">
    <property type="match status" value="1"/>
</dbReference>
<evidence type="ECO:0000313" key="8">
    <source>
        <dbReference type="EMBL" id="MCR8632860.1"/>
    </source>
</evidence>
<evidence type="ECO:0000256" key="5">
    <source>
        <dbReference type="ARBA" id="ARBA00023136"/>
    </source>
</evidence>
<dbReference type="InterPro" id="IPR029787">
    <property type="entry name" value="Nucleotide_cyclase"/>
</dbReference>
<feature type="transmembrane region" description="Helical" evidence="6">
    <location>
        <begin position="126"/>
        <end position="146"/>
    </location>
</feature>
<dbReference type="InterPro" id="IPR050469">
    <property type="entry name" value="Diguanylate_Cyclase"/>
</dbReference>